<gene>
    <name evidence="3" type="ORF">ACFYKX_23595</name>
</gene>
<keyword evidence="2 3" id="KW-0560">Oxidoreductase</keyword>
<comment type="similarity">
    <text evidence="1">Belongs to the short-chain dehydrogenases/reductases (SDR) family.</text>
</comment>
<evidence type="ECO:0000313" key="4">
    <source>
        <dbReference type="Proteomes" id="UP001601059"/>
    </source>
</evidence>
<dbReference type="Pfam" id="PF13561">
    <property type="entry name" value="adh_short_C2"/>
    <property type="match status" value="1"/>
</dbReference>
<evidence type="ECO:0000256" key="2">
    <source>
        <dbReference type="ARBA" id="ARBA00023002"/>
    </source>
</evidence>
<dbReference type="Proteomes" id="UP001601059">
    <property type="component" value="Unassembled WGS sequence"/>
</dbReference>
<keyword evidence="4" id="KW-1185">Reference proteome</keyword>
<dbReference type="RefSeq" id="WP_389364177.1">
    <property type="nucleotide sequence ID" value="NZ_JBIACK010000017.1"/>
</dbReference>
<dbReference type="InterPro" id="IPR020904">
    <property type="entry name" value="Sc_DH/Rdtase_CS"/>
</dbReference>
<evidence type="ECO:0000313" key="3">
    <source>
        <dbReference type="EMBL" id="MFE8703553.1"/>
    </source>
</evidence>
<comment type="caution">
    <text evidence="3">The sequence shown here is derived from an EMBL/GenBank/DDBJ whole genome shotgun (WGS) entry which is preliminary data.</text>
</comment>
<dbReference type="EC" id="1.1.1.47" evidence="3"/>
<evidence type="ECO:0000256" key="1">
    <source>
        <dbReference type="ARBA" id="ARBA00006484"/>
    </source>
</evidence>
<name>A0ABW6KL13_9BACI</name>
<dbReference type="InterPro" id="IPR036291">
    <property type="entry name" value="NAD(P)-bd_dom_sf"/>
</dbReference>
<dbReference type="PRINTS" id="PR00081">
    <property type="entry name" value="GDHRDH"/>
</dbReference>
<dbReference type="InterPro" id="IPR002347">
    <property type="entry name" value="SDR_fam"/>
</dbReference>
<protein>
    <submittedName>
        <fullName evidence="3">Glucose 1-dehydrogenase</fullName>
        <ecNumber evidence="3">1.1.1.47</ecNumber>
    </submittedName>
</protein>
<dbReference type="SUPFAM" id="SSF51735">
    <property type="entry name" value="NAD(P)-binding Rossmann-fold domains"/>
    <property type="match status" value="1"/>
</dbReference>
<accession>A0ABW6KL13</accession>
<sequence length="247" mass="27422">MFTYKGKTVVVTGGANGIGKAIIEAFAQNGANVVIADVDSDKGKELESKLIEKGYPCTFIKTDVQSETEIKNLVAETIREYKKVDVLINNAGISKFHDFFEMTVREWDEIIHTNLRSVFLCTREAAKFMPPSGSIVNIASTRAFMSEKNSEAYSATKGGIVSITHALAMTLSEKRIRVNCISPGWIETNHYNDLREVDHEQHLSGRVGKPEDVARCCLYLCAEGNDFITGENITLDGGMTKKMIYEH</sequence>
<proteinExistence type="inferred from homology"/>
<dbReference type="PANTHER" id="PTHR43180:SF33">
    <property type="entry name" value="15-HYDROXYPROSTAGLANDIN DEHYDROGENASE [NAD(+)]-LIKE"/>
    <property type="match status" value="1"/>
</dbReference>
<dbReference type="PANTHER" id="PTHR43180">
    <property type="entry name" value="3-OXOACYL-(ACYL-CARRIER-PROTEIN) REDUCTASE (AFU_ORTHOLOGUE AFUA_6G11210)"/>
    <property type="match status" value="1"/>
</dbReference>
<dbReference type="PROSITE" id="PS00061">
    <property type="entry name" value="ADH_SHORT"/>
    <property type="match status" value="1"/>
</dbReference>
<reference evidence="3 4" key="1">
    <citation type="submission" date="2024-08" db="EMBL/GenBank/DDBJ databases">
        <title>Two novel Cytobacillus novel species.</title>
        <authorList>
            <person name="Liu G."/>
        </authorList>
    </citation>
    <scope>NUCLEOTIDE SEQUENCE [LARGE SCALE GENOMIC DNA]</scope>
    <source>
        <strain evidence="3 4">FJAT-54145</strain>
    </source>
</reference>
<dbReference type="Gene3D" id="3.40.50.720">
    <property type="entry name" value="NAD(P)-binding Rossmann-like Domain"/>
    <property type="match status" value="1"/>
</dbReference>
<organism evidence="3 4">
    <name type="scientific">Cytobacillus spartinae</name>
    <dbReference type="NCBI Taxonomy" id="3299023"/>
    <lineage>
        <taxon>Bacteria</taxon>
        <taxon>Bacillati</taxon>
        <taxon>Bacillota</taxon>
        <taxon>Bacilli</taxon>
        <taxon>Bacillales</taxon>
        <taxon>Bacillaceae</taxon>
        <taxon>Cytobacillus</taxon>
    </lineage>
</organism>
<dbReference type="GO" id="GO:0047936">
    <property type="term" value="F:glucose 1-dehydrogenase [NAD(P)+] activity"/>
    <property type="evidence" value="ECO:0007669"/>
    <property type="project" value="UniProtKB-EC"/>
</dbReference>
<dbReference type="PRINTS" id="PR00080">
    <property type="entry name" value="SDRFAMILY"/>
</dbReference>
<dbReference type="NCBIfam" id="NF005559">
    <property type="entry name" value="PRK07231.1"/>
    <property type="match status" value="1"/>
</dbReference>
<dbReference type="EMBL" id="JBIACK010000017">
    <property type="protein sequence ID" value="MFE8703553.1"/>
    <property type="molecule type" value="Genomic_DNA"/>
</dbReference>